<dbReference type="Proteomes" id="UP000041254">
    <property type="component" value="Unassembled WGS sequence"/>
</dbReference>
<dbReference type="PhylomeDB" id="A0A0G4G3U3"/>
<dbReference type="InterPro" id="IPR041546">
    <property type="entry name" value="ClpA/ClpB_AAA_lid"/>
</dbReference>
<keyword evidence="2 6" id="KW-0677">Repeat</keyword>
<dbReference type="GO" id="GO:0034605">
    <property type="term" value="P:cellular response to heat"/>
    <property type="evidence" value="ECO:0007669"/>
    <property type="project" value="TreeGrafter"/>
</dbReference>
<feature type="domain" description="Clp R" evidence="11">
    <location>
        <begin position="78"/>
        <end position="225"/>
    </location>
</feature>
<dbReference type="FunFam" id="3.40.50.300:FF:000025">
    <property type="entry name" value="ATP-dependent Clp protease subunit"/>
    <property type="match status" value="1"/>
</dbReference>
<accession>A0A0G4G3U3</accession>
<dbReference type="PANTHER" id="PTHR11638">
    <property type="entry name" value="ATP-DEPENDENT CLP PROTEASE"/>
    <property type="match status" value="1"/>
</dbReference>
<dbReference type="Pfam" id="PF10431">
    <property type="entry name" value="ClpB_D2-small"/>
    <property type="match status" value="1"/>
</dbReference>
<dbReference type="Pfam" id="PF07724">
    <property type="entry name" value="AAA_2"/>
    <property type="match status" value="1"/>
</dbReference>
<dbReference type="FunFam" id="3.40.50.300:FF:000120">
    <property type="entry name" value="ATP-dependent chaperone ClpB"/>
    <property type="match status" value="1"/>
</dbReference>
<dbReference type="STRING" id="1169540.A0A0G4G3U3"/>
<dbReference type="SMART" id="SM01086">
    <property type="entry name" value="ClpB_D2-small"/>
    <property type="match status" value="1"/>
</dbReference>
<evidence type="ECO:0000256" key="3">
    <source>
        <dbReference type="ARBA" id="ARBA00022741"/>
    </source>
</evidence>
<evidence type="ECO:0000256" key="4">
    <source>
        <dbReference type="ARBA" id="ARBA00022840"/>
    </source>
</evidence>
<evidence type="ECO:0000259" key="11">
    <source>
        <dbReference type="PROSITE" id="PS51903"/>
    </source>
</evidence>
<dbReference type="InterPro" id="IPR027417">
    <property type="entry name" value="P-loop_NTPase"/>
</dbReference>
<feature type="coiled-coil region" evidence="8">
    <location>
        <begin position="519"/>
        <end position="577"/>
    </location>
</feature>
<dbReference type="FunCoup" id="A0A0G4G3U3">
    <property type="interactions" value="45"/>
</dbReference>
<dbReference type="InterPro" id="IPR004176">
    <property type="entry name" value="Clp_R_N"/>
</dbReference>
<dbReference type="AlphaFoldDB" id="A0A0G4G3U3"/>
<reference evidence="12 13" key="1">
    <citation type="submission" date="2014-11" db="EMBL/GenBank/DDBJ databases">
        <authorList>
            <person name="Zhu J."/>
            <person name="Qi W."/>
            <person name="Song R."/>
        </authorList>
    </citation>
    <scope>NUCLEOTIDE SEQUENCE [LARGE SCALE GENOMIC DNA]</scope>
</reference>
<evidence type="ECO:0000256" key="2">
    <source>
        <dbReference type="ARBA" id="ARBA00022737"/>
    </source>
</evidence>
<dbReference type="InterPro" id="IPR036628">
    <property type="entry name" value="Clp_N_dom_sf"/>
</dbReference>
<dbReference type="InParanoid" id="A0A0G4G3U3"/>
<dbReference type="VEuPathDB" id="CryptoDB:Vbra_16935"/>
<keyword evidence="5 7" id="KW-0143">Chaperone</keyword>
<dbReference type="InterPro" id="IPR050130">
    <property type="entry name" value="ClpA_ClpB"/>
</dbReference>
<evidence type="ECO:0000256" key="1">
    <source>
        <dbReference type="ARBA" id="ARBA00008675"/>
    </source>
</evidence>
<keyword evidence="8" id="KW-0175">Coiled coil</keyword>
<dbReference type="NCBIfam" id="TIGR03346">
    <property type="entry name" value="chaperone_ClpB"/>
    <property type="match status" value="1"/>
</dbReference>
<protein>
    <recommendedName>
        <fullName evidence="11">Clp R domain-containing protein</fullName>
    </recommendedName>
</protein>
<keyword evidence="3 7" id="KW-0547">Nucleotide-binding</keyword>
<evidence type="ECO:0000256" key="9">
    <source>
        <dbReference type="SAM" id="MobiDB-lite"/>
    </source>
</evidence>
<evidence type="ECO:0000256" key="8">
    <source>
        <dbReference type="SAM" id="Coils"/>
    </source>
</evidence>
<dbReference type="OrthoDB" id="47330at2759"/>
<dbReference type="InterPro" id="IPR028299">
    <property type="entry name" value="ClpA/B_CS2"/>
</dbReference>
<keyword evidence="13" id="KW-1185">Reference proteome</keyword>
<dbReference type="Gene3D" id="3.40.50.300">
    <property type="entry name" value="P-loop containing nucleotide triphosphate hydrolases"/>
    <property type="match status" value="3"/>
</dbReference>
<dbReference type="SMART" id="SM00382">
    <property type="entry name" value="AAA"/>
    <property type="match status" value="2"/>
</dbReference>
<dbReference type="GO" id="GO:0005737">
    <property type="term" value="C:cytoplasm"/>
    <property type="evidence" value="ECO:0007669"/>
    <property type="project" value="InterPro"/>
</dbReference>
<feature type="region of interest" description="Disordered" evidence="9">
    <location>
        <begin position="948"/>
        <end position="968"/>
    </location>
</feature>
<dbReference type="Pfam" id="PF02861">
    <property type="entry name" value="Clp_N"/>
    <property type="match status" value="1"/>
</dbReference>
<dbReference type="InterPro" id="IPR001270">
    <property type="entry name" value="ClpA/B"/>
</dbReference>
<dbReference type="FunFam" id="1.10.8.60:FF:000017">
    <property type="entry name" value="ATP-dependent chaperone ClpB"/>
    <property type="match status" value="1"/>
</dbReference>
<dbReference type="InterPro" id="IPR018368">
    <property type="entry name" value="ClpA/B_CS1"/>
</dbReference>
<dbReference type="Gene3D" id="1.10.1780.10">
    <property type="entry name" value="Clp, N-terminal domain"/>
    <property type="match status" value="1"/>
</dbReference>
<dbReference type="OMA" id="IDLHYTK"/>
<keyword evidence="10" id="KW-0732">Signal</keyword>
<dbReference type="PROSITE" id="PS51903">
    <property type="entry name" value="CLP_R"/>
    <property type="match status" value="1"/>
</dbReference>
<dbReference type="GO" id="GO:0016887">
    <property type="term" value="F:ATP hydrolysis activity"/>
    <property type="evidence" value="ECO:0007669"/>
    <property type="project" value="InterPro"/>
</dbReference>
<dbReference type="Pfam" id="PF17871">
    <property type="entry name" value="AAA_lid_9"/>
    <property type="match status" value="1"/>
</dbReference>
<dbReference type="PANTHER" id="PTHR11638:SF18">
    <property type="entry name" value="HEAT SHOCK PROTEIN 104"/>
    <property type="match status" value="1"/>
</dbReference>
<dbReference type="InterPro" id="IPR003959">
    <property type="entry name" value="ATPase_AAA_core"/>
</dbReference>
<name>A0A0G4G3U3_VITBC</name>
<evidence type="ECO:0000256" key="5">
    <source>
        <dbReference type="ARBA" id="ARBA00023186"/>
    </source>
</evidence>
<evidence type="ECO:0000313" key="13">
    <source>
        <dbReference type="Proteomes" id="UP000041254"/>
    </source>
</evidence>
<dbReference type="Pfam" id="PF00004">
    <property type="entry name" value="AAA"/>
    <property type="match status" value="1"/>
</dbReference>
<dbReference type="PRINTS" id="PR00300">
    <property type="entry name" value="CLPPROTEASEA"/>
</dbReference>
<dbReference type="EMBL" id="CDMY01000562">
    <property type="protein sequence ID" value="CEM23017.1"/>
    <property type="molecule type" value="Genomic_DNA"/>
</dbReference>
<gene>
    <name evidence="12" type="ORF">Vbra_16935</name>
</gene>
<keyword evidence="4 7" id="KW-0067">ATP-binding</keyword>
<evidence type="ECO:0000256" key="10">
    <source>
        <dbReference type="SAM" id="SignalP"/>
    </source>
</evidence>
<feature type="signal peptide" evidence="10">
    <location>
        <begin position="1"/>
        <end position="16"/>
    </location>
</feature>
<dbReference type="CDD" id="cd00009">
    <property type="entry name" value="AAA"/>
    <property type="match status" value="1"/>
</dbReference>
<dbReference type="InterPro" id="IPR017730">
    <property type="entry name" value="Chaperonin_ClpB"/>
</dbReference>
<comment type="similarity">
    <text evidence="1 7">Belongs to the ClpA/ClpB family.</text>
</comment>
<dbReference type="SUPFAM" id="SSF81923">
    <property type="entry name" value="Double Clp-N motif"/>
    <property type="match status" value="1"/>
</dbReference>
<sequence length="968" mass="108321">MMQLTLLLLLAPVLFGMPTAAEDLRLPIAISDASSAFLAMPAVRAPIARHRRPLLPSGVRRVAPLTSLRMQDGYTINANDYTEKAWDAMSQLNQVADKYQSGYVEAEMLLKALLDEGPDGLAQRILFKAGANVKTLQEELDQHLKSMPKMMGFGGGEQKVLGRGLQNVLTTARRYKKEYRDEYISIEHMMLALAVEDTKFTRTALQRQNVSMNKLKDGVDQIRGSKKVTSKNPEASYEALEKYSRDLTKAAKAGRLDPVIGRDTEIRRTVQILSRRTKNNPILLGDPGVGKTAIVEGLAQRIVSGDVPDSLKNRRLVALDMGGMIAGAKYRGEFEERLKAVLKEVQEAEGQIVMFIDEIHTVVGAGAASDGAMDAGNLLKPMLARGELRCIGATTMNEYRQYIEKDKALERRFQQVSVDEPQVEDTVSILRGLKERYEVHHGVRILDSALVAAAQLSHRYISDRFLPDKAIDLVDEAAARLKIAVTSKPVQLDEIDRKLIQLEMEKISITGDGKRTLEDEQELLRLRSIESQIERLKAEQGSLTDAWSKEKSRVDMIRALKERIDVVKVEIDKAERDFDLNRAAELRFETLPDLDKQLRDQEDKYNEETAGGQRLLRDEVTVEDIATVISMWTGIPAEKLSQTERDKLMNLEDQLHKRVVGQNDAVKVVSEAIQRSRAGLNDPDRPIASLVFLGPTGVGKTELCKALAQYMFDTEDAMIRLDMSEYMEKHTVSRLIGAPPGYVGYEQGGQLTDAVRRKPYSVILFDEMEKAHPDVFNILLQILDDGRVTDSKGNTVNFRNCIIIFTSNIGSTSILELAGDRSLSQEIKTRVMNAVRETFRPEFLNRIDEFVIFDSLVKDELREIVGLELAKVAERLFDKNIKLRVDGDAMAYIADIGYDPQYGARPLKRTIQREVETPIAKGILKGDFKEGDLISVAVKNDRLVLSVPGRTTEVPPSPPSQPQEPVLS</sequence>
<evidence type="ECO:0000256" key="7">
    <source>
        <dbReference type="RuleBase" id="RU004432"/>
    </source>
</evidence>
<evidence type="ECO:0000256" key="6">
    <source>
        <dbReference type="PROSITE-ProRule" id="PRU01251"/>
    </source>
</evidence>
<dbReference type="PROSITE" id="PS00871">
    <property type="entry name" value="CLPAB_2"/>
    <property type="match status" value="1"/>
</dbReference>
<dbReference type="Gene3D" id="1.10.8.60">
    <property type="match status" value="1"/>
</dbReference>
<dbReference type="GO" id="GO:0005524">
    <property type="term" value="F:ATP binding"/>
    <property type="evidence" value="ECO:0007669"/>
    <property type="project" value="UniProtKB-KW"/>
</dbReference>
<dbReference type="FunFam" id="3.40.50.300:FF:000010">
    <property type="entry name" value="Chaperone clpB 1, putative"/>
    <property type="match status" value="1"/>
</dbReference>
<dbReference type="PROSITE" id="PS00870">
    <property type="entry name" value="CLPAB_1"/>
    <property type="match status" value="1"/>
</dbReference>
<proteinExistence type="inferred from homology"/>
<dbReference type="CDD" id="cd19499">
    <property type="entry name" value="RecA-like_ClpB_Hsp104-like"/>
    <property type="match status" value="1"/>
</dbReference>
<feature type="chain" id="PRO_5005189462" description="Clp R domain-containing protein" evidence="10">
    <location>
        <begin position="17"/>
        <end position="968"/>
    </location>
</feature>
<dbReference type="GO" id="GO:0042026">
    <property type="term" value="P:protein refolding"/>
    <property type="evidence" value="ECO:0007669"/>
    <property type="project" value="InterPro"/>
</dbReference>
<organism evidence="12 13">
    <name type="scientific">Vitrella brassicaformis (strain CCMP3155)</name>
    <dbReference type="NCBI Taxonomy" id="1169540"/>
    <lineage>
        <taxon>Eukaryota</taxon>
        <taxon>Sar</taxon>
        <taxon>Alveolata</taxon>
        <taxon>Colpodellida</taxon>
        <taxon>Vitrellaceae</taxon>
        <taxon>Vitrella</taxon>
    </lineage>
</organism>
<dbReference type="InterPro" id="IPR003593">
    <property type="entry name" value="AAA+_ATPase"/>
</dbReference>
<evidence type="ECO:0000313" key="12">
    <source>
        <dbReference type="EMBL" id="CEM23017.1"/>
    </source>
</evidence>
<dbReference type="SUPFAM" id="SSF52540">
    <property type="entry name" value="P-loop containing nucleoside triphosphate hydrolases"/>
    <property type="match status" value="2"/>
</dbReference>
<dbReference type="InterPro" id="IPR019489">
    <property type="entry name" value="Clp_ATPase_C"/>
</dbReference>